<evidence type="ECO:0000313" key="1">
    <source>
        <dbReference type="EMBL" id="BFD47607.1"/>
    </source>
</evidence>
<dbReference type="EMBL" id="AP029172">
    <property type="protein sequence ID" value="BFD47607.1"/>
    <property type="molecule type" value="Genomic_DNA"/>
</dbReference>
<reference evidence="1" key="1">
    <citation type="submission" date="2024-01" db="EMBL/GenBank/DDBJ databases">
        <title>Sequencing the genomes of a sandfly, Sergentomyia squamirostris, and its two endosymbionts.</title>
        <authorList>
            <person name="Itokawa K."/>
            <person name="Sanjoba C."/>
        </authorList>
    </citation>
    <scope>NUCLEOTIDE SEQUENCE</scope>
    <source>
        <strain evidence="1">WSSQ</strain>
    </source>
</reference>
<dbReference type="AlphaFoldDB" id="A0AAT9GCP2"/>
<gene>
    <name evidence="1" type="ORF">DMENIID0003_06810</name>
</gene>
<protein>
    <submittedName>
        <fullName evidence="1">Uncharacterized protein</fullName>
    </submittedName>
</protein>
<proteinExistence type="predicted"/>
<sequence length="58" mass="6512">MVGKSKAIGEELYNKCKLELKRCGIRGEIGRRLQAIISAKEYGIADPPNNRTVEKHDL</sequence>
<accession>A0AAT9GCP2</accession>
<organism evidence="1">
    <name type="scientific">Wolbachia endosymbiont of Sergentomyia squamirostris</name>
    <dbReference type="NCBI Taxonomy" id="3113640"/>
    <lineage>
        <taxon>Bacteria</taxon>
        <taxon>Pseudomonadati</taxon>
        <taxon>Pseudomonadota</taxon>
        <taxon>Alphaproteobacteria</taxon>
        <taxon>Rickettsiales</taxon>
        <taxon>Anaplasmataceae</taxon>
        <taxon>Wolbachieae</taxon>
        <taxon>Wolbachia</taxon>
    </lineage>
</organism>
<name>A0AAT9GCP2_9RICK</name>